<gene>
    <name evidence="2" type="ORF">PHYPA_003013</name>
</gene>
<organism evidence="2">
    <name type="scientific">Physcomitrium patens</name>
    <name type="common">Spreading-leaved earth moss</name>
    <name type="synonym">Physcomitrella patens</name>
    <dbReference type="NCBI Taxonomy" id="3218"/>
    <lineage>
        <taxon>Eukaryota</taxon>
        <taxon>Viridiplantae</taxon>
        <taxon>Streptophyta</taxon>
        <taxon>Embryophyta</taxon>
        <taxon>Bryophyta</taxon>
        <taxon>Bryophytina</taxon>
        <taxon>Bryopsida</taxon>
        <taxon>Funariidae</taxon>
        <taxon>Funariales</taxon>
        <taxon>Funariaceae</taxon>
        <taxon>Physcomitrium</taxon>
    </lineage>
</organism>
<dbReference type="Gramene" id="Pp3c2_21031V3.1">
    <property type="protein sequence ID" value="PAC:32934401.CDS.1"/>
    <property type="gene ID" value="Pp3c2_21031"/>
</dbReference>
<reference evidence="2 4" key="2">
    <citation type="journal article" date="2018" name="Plant J.">
        <title>The Physcomitrella patens chromosome-scale assembly reveals moss genome structure and evolution.</title>
        <authorList>
            <person name="Lang D."/>
            <person name="Ullrich K.K."/>
            <person name="Murat F."/>
            <person name="Fuchs J."/>
            <person name="Jenkins J."/>
            <person name="Haas F.B."/>
            <person name="Piednoel M."/>
            <person name="Gundlach H."/>
            <person name="Van Bel M."/>
            <person name="Meyberg R."/>
            <person name="Vives C."/>
            <person name="Morata J."/>
            <person name="Symeonidi A."/>
            <person name="Hiss M."/>
            <person name="Muchero W."/>
            <person name="Kamisugi Y."/>
            <person name="Saleh O."/>
            <person name="Blanc G."/>
            <person name="Decker E.L."/>
            <person name="van Gessel N."/>
            <person name="Grimwood J."/>
            <person name="Hayes R.D."/>
            <person name="Graham S.W."/>
            <person name="Gunter L.E."/>
            <person name="McDaniel S.F."/>
            <person name="Hoernstein S.N.W."/>
            <person name="Larsson A."/>
            <person name="Li F.W."/>
            <person name="Perroud P.F."/>
            <person name="Phillips J."/>
            <person name="Ranjan P."/>
            <person name="Rokshar D.S."/>
            <person name="Rothfels C.J."/>
            <person name="Schneider L."/>
            <person name="Shu S."/>
            <person name="Stevenson D.W."/>
            <person name="Thummler F."/>
            <person name="Tillich M."/>
            <person name="Villarreal Aguilar J.C."/>
            <person name="Widiez T."/>
            <person name="Wong G.K."/>
            <person name="Wymore A."/>
            <person name="Zhang Y."/>
            <person name="Zimmer A.D."/>
            <person name="Quatrano R.S."/>
            <person name="Mayer K.F.X."/>
            <person name="Goodstein D."/>
            <person name="Casacuberta J.M."/>
            <person name="Vandepoele K."/>
            <person name="Reski R."/>
            <person name="Cuming A.C."/>
            <person name="Tuskan G.A."/>
            <person name="Maumus F."/>
            <person name="Salse J."/>
            <person name="Schmutz J."/>
            <person name="Rensing S.A."/>
        </authorList>
    </citation>
    <scope>NUCLEOTIDE SEQUENCE [LARGE SCALE GENOMIC DNA]</scope>
    <source>
        <strain evidence="3 4">cv. Gransden 2004</strain>
    </source>
</reference>
<dbReference type="InParanoid" id="A0A2K1L2H2"/>
<dbReference type="EMBL" id="ABEU02000002">
    <property type="protein sequence ID" value="PNR60220.1"/>
    <property type="molecule type" value="Genomic_DNA"/>
</dbReference>
<evidence type="ECO:0000256" key="1">
    <source>
        <dbReference type="SAM" id="MobiDB-lite"/>
    </source>
</evidence>
<dbReference type="AlphaFoldDB" id="A0A2K1L2H2"/>
<evidence type="ECO:0000313" key="2">
    <source>
        <dbReference type="EMBL" id="PNR60220.1"/>
    </source>
</evidence>
<dbReference type="Proteomes" id="UP000006727">
    <property type="component" value="Chromosome 2"/>
</dbReference>
<name>A0A2K1L2H2_PHYPA</name>
<evidence type="ECO:0000313" key="3">
    <source>
        <dbReference type="EnsemblPlants" id="PAC:32934401.CDS.1"/>
    </source>
</evidence>
<dbReference type="EnsemblPlants" id="Pp3c2_21031V3.1">
    <property type="protein sequence ID" value="PAC:32934401.CDS.1"/>
    <property type="gene ID" value="Pp3c2_21031"/>
</dbReference>
<reference evidence="2 4" key="1">
    <citation type="journal article" date="2008" name="Science">
        <title>The Physcomitrella genome reveals evolutionary insights into the conquest of land by plants.</title>
        <authorList>
            <person name="Rensing S."/>
            <person name="Lang D."/>
            <person name="Zimmer A."/>
            <person name="Terry A."/>
            <person name="Salamov A."/>
            <person name="Shapiro H."/>
            <person name="Nishiyama T."/>
            <person name="Perroud P.-F."/>
            <person name="Lindquist E."/>
            <person name="Kamisugi Y."/>
            <person name="Tanahashi T."/>
            <person name="Sakakibara K."/>
            <person name="Fujita T."/>
            <person name="Oishi K."/>
            <person name="Shin-I T."/>
            <person name="Kuroki Y."/>
            <person name="Toyoda A."/>
            <person name="Suzuki Y."/>
            <person name="Hashimoto A."/>
            <person name="Yamaguchi K."/>
            <person name="Sugano A."/>
            <person name="Kohara Y."/>
            <person name="Fujiyama A."/>
            <person name="Anterola A."/>
            <person name="Aoki S."/>
            <person name="Ashton N."/>
            <person name="Barbazuk W.B."/>
            <person name="Barker E."/>
            <person name="Bennetzen J."/>
            <person name="Bezanilla M."/>
            <person name="Blankenship R."/>
            <person name="Cho S.H."/>
            <person name="Dutcher S."/>
            <person name="Estelle M."/>
            <person name="Fawcett J.A."/>
            <person name="Gundlach H."/>
            <person name="Hanada K."/>
            <person name="Heyl A."/>
            <person name="Hicks K.A."/>
            <person name="Hugh J."/>
            <person name="Lohr M."/>
            <person name="Mayer K."/>
            <person name="Melkozernov A."/>
            <person name="Murata T."/>
            <person name="Nelson D."/>
            <person name="Pils B."/>
            <person name="Prigge M."/>
            <person name="Reiss B."/>
            <person name="Renner T."/>
            <person name="Rombauts S."/>
            <person name="Rushton P."/>
            <person name="Sanderfoot A."/>
            <person name="Schween G."/>
            <person name="Shiu S.-H."/>
            <person name="Stueber K."/>
            <person name="Theodoulou F.L."/>
            <person name="Tu H."/>
            <person name="Van de Peer Y."/>
            <person name="Verrier P.J."/>
            <person name="Waters E."/>
            <person name="Wood A."/>
            <person name="Yang L."/>
            <person name="Cove D."/>
            <person name="Cuming A."/>
            <person name="Hasebe M."/>
            <person name="Lucas S."/>
            <person name="Mishler D.B."/>
            <person name="Reski R."/>
            <person name="Grigoriev I."/>
            <person name="Quatrano R.S."/>
            <person name="Boore J.L."/>
        </authorList>
    </citation>
    <scope>NUCLEOTIDE SEQUENCE [LARGE SCALE GENOMIC DNA]</scope>
    <source>
        <strain evidence="3 4">cv. Gransden 2004</strain>
    </source>
</reference>
<feature type="region of interest" description="Disordered" evidence="1">
    <location>
        <begin position="1"/>
        <end position="23"/>
    </location>
</feature>
<sequence length="69" mass="7490">MQAALLSWPGKMPLPGHDGDGDEAQLPNLEIRWHLLVSSGLQCDPFPLRRNTMSVLATWPTCAGCDVSS</sequence>
<reference evidence="3" key="3">
    <citation type="submission" date="2020-12" db="UniProtKB">
        <authorList>
            <consortium name="EnsemblPlants"/>
        </authorList>
    </citation>
    <scope>IDENTIFICATION</scope>
</reference>
<accession>A0A2K1L2H2</accession>
<protein>
    <submittedName>
        <fullName evidence="2 3">Uncharacterized protein</fullName>
    </submittedName>
</protein>
<keyword evidence="4" id="KW-1185">Reference proteome</keyword>
<evidence type="ECO:0000313" key="4">
    <source>
        <dbReference type="Proteomes" id="UP000006727"/>
    </source>
</evidence>
<proteinExistence type="predicted"/>